<dbReference type="EMBL" id="JAASQV010000002">
    <property type="protein sequence ID" value="NIJ65969.1"/>
    <property type="molecule type" value="Genomic_DNA"/>
</dbReference>
<keyword evidence="2" id="KW-1185">Reference proteome</keyword>
<protein>
    <submittedName>
        <fullName evidence="1">Uncharacterized protein</fullName>
    </submittedName>
</protein>
<dbReference type="Proteomes" id="UP000564677">
    <property type="component" value="Unassembled WGS sequence"/>
</dbReference>
<accession>A0A7X5ZWN5</accession>
<evidence type="ECO:0000313" key="1">
    <source>
        <dbReference type="EMBL" id="NIJ65969.1"/>
    </source>
</evidence>
<gene>
    <name evidence="1" type="ORF">FHR20_002931</name>
</gene>
<name>A0A7X5ZWN5_9SPHN</name>
<dbReference type="AlphaFoldDB" id="A0A7X5ZWN5"/>
<comment type="caution">
    <text evidence="1">The sequence shown here is derived from an EMBL/GenBank/DDBJ whole genome shotgun (WGS) entry which is preliminary data.</text>
</comment>
<evidence type="ECO:0000313" key="2">
    <source>
        <dbReference type="Proteomes" id="UP000564677"/>
    </source>
</evidence>
<reference evidence="1 2" key="1">
    <citation type="submission" date="2020-03" db="EMBL/GenBank/DDBJ databases">
        <title>Genomic Encyclopedia of Type Strains, Phase IV (KMG-IV): sequencing the most valuable type-strain genomes for metagenomic binning, comparative biology and taxonomic classification.</title>
        <authorList>
            <person name="Goeker M."/>
        </authorList>
    </citation>
    <scope>NUCLEOTIDE SEQUENCE [LARGE SCALE GENOMIC DNA]</scope>
    <source>
        <strain evidence="1 2">DSM 4733</strain>
    </source>
</reference>
<dbReference type="RefSeq" id="WP_167300270.1">
    <property type="nucleotide sequence ID" value="NZ_JAASQV010000002.1"/>
</dbReference>
<proteinExistence type="predicted"/>
<organism evidence="1 2">
    <name type="scientific">Sphingomonas leidyi</name>
    <dbReference type="NCBI Taxonomy" id="68569"/>
    <lineage>
        <taxon>Bacteria</taxon>
        <taxon>Pseudomonadati</taxon>
        <taxon>Pseudomonadota</taxon>
        <taxon>Alphaproteobacteria</taxon>
        <taxon>Sphingomonadales</taxon>
        <taxon>Sphingomonadaceae</taxon>
        <taxon>Sphingomonas</taxon>
    </lineage>
</organism>
<sequence length="301" mass="33393">MTEESPACPLFPPYISPEDIARHPRFDDAVSNLIDGLANLYGDDRRLVRELSEYGRAVTFMLAICIAMAAEEDRPDTWLTVGRLAQLGALLGLGTERRIRRFVEEMRSDGHLIETPMPGDKRRHRLHPGPRMLEIDREWTVVFHAPLALMMPQEARYQAAISGDPNYHRLYRAASLKTLGLARDNMVEHLAVDSFMHQAGGSRVLAALMRAAQDNPGGWSEAGFYSMAAERSATTRAHVRGMIRAAAAAGYVEIADAPNSRVRATRLLVDDFRSWVAQGLSAIDLVSRFAENASVPMPEPS</sequence>